<keyword evidence="3" id="KW-1185">Reference proteome</keyword>
<name>A0A1S7UC10_9HYPH</name>
<dbReference type="SUPFAM" id="SSF47413">
    <property type="entry name" value="lambda repressor-like DNA-binding domains"/>
    <property type="match status" value="1"/>
</dbReference>
<dbReference type="InterPro" id="IPR010982">
    <property type="entry name" value="Lambda_DNA-bd_dom_sf"/>
</dbReference>
<evidence type="ECO:0000313" key="3">
    <source>
        <dbReference type="Proteomes" id="UP000192140"/>
    </source>
</evidence>
<dbReference type="GO" id="GO:0003677">
    <property type="term" value="F:DNA binding"/>
    <property type="evidence" value="ECO:0007669"/>
    <property type="project" value="InterPro"/>
</dbReference>
<proteinExistence type="predicted"/>
<dbReference type="AlphaFoldDB" id="A0A1S7UC10"/>
<dbReference type="Proteomes" id="UP000192140">
    <property type="component" value="Unassembled WGS sequence"/>
</dbReference>
<evidence type="ECO:0000313" key="2">
    <source>
        <dbReference type="EMBL" id="CVI64332.1"/>
    </source>
</evidence>
<accession>A0A1S7UC10</accession>
<comment type="caution">
    <text evidence="2">The sequence shown here is derived from an EMBL/GenBank/DDBJ whole genome shotgun (WGS) entry which is preliminary data.</text>
</comment>
<dbReference type="InterPro" id="IPR001387">
    <property type="entry name" value="Cro/C1-type_HTH"/>
</dbReference>
<evidence type="ECO:0000259" key="1">
    <source>
        <dbReference type="PROSITE" id="PS50943"/>
    </source>
</evidence>
<dbReference type="CDD" id="cd00093">
    <property type="entry name" value="HTH_XRE"/>
    <property type="match status" value="1"/>
</dbReference>
<dbReference type="PROSITE" id="PS50943">
    <property type="entry name" value="HTH_CROC1"/>
    <property type="match status" value="1"/>
</dbReference>
<reference evidence="2" key="1">
    <citation type="submission" date="2016-01" db="EMBL/GenBank/DDBJ databases">
        <authorList>
            <person name="Regsiter A."/>
            <person name="william w."/>
        </authorList>
    </citation>
    <scope>NUCLEOTIDE SEQUENCE</scope>
    <source>
        <strain evidence="2">NCPPB 1641</strain>
    </source>
</reference>
<feature type="domain" description="HTH cro/C1-type" evidence="1">
    <location>
        <begin position="24"/>
        <end position="78"/>
    </location>
</feature>
<sequence length="101" mass="11334">MAYQKQKAPTELCEFVVRNLSIVMERERAKRRMTKVDFARLCGMTPPAFLAILSGRANPTTDTITRISIALGVTMYELIYDDEDARAIATHRGRTLGLKSA</sequence>
<gene>
    <name evidence="2" type="ORF">AGR7A_pTi0068</name>
</gene>
<dbReference type="SMART" id="SM00530">
    <property type="entry name" value="HTH_XRE"/>
    <property type="match status" value="1"/>
</dbReference>
<dbReference type="Gene3D" id="1.10.260.40">
    <property type="entry name" value="lambda repressor-like DNA-binding domains"/>
    <property type="match status" value="1"/>
</dbReference>
<protein>
    <submittedName>
        <fullName evidence="2">Helix-turn-helix domain protein (Modular protein)</fullName>
    </submittedName>
</protein>
<dbReference type="Pfam" id="PF01381">
    <property type="entry name" value="HTH_3"/>
    <property type="match status" value="1"/>
</dbReference>
<organism evidence="2 3">
    <name type="scientific">Agrobacterium deltaense NCPPB 1641</name>
    <dbReference type="NCBI Taxonomy" id="1183425"/>
    <lineage>
        <taxon>Bacteria</taxon>
        <taxon>Pseudomonadati</taxon>
        <taxon>Pseudomonadota</taxon>
        <taxon>Alphaproteobacteria</taxon>
        <taxon>Hyphomicrobiales</taxon>
        <taxon>Rhizobiaceae</taxon>
        <taxon>Rhizobium/Agrobacterium group</taxon>
        <taxon>Agrobacterium</taxon>
    </lineage>
</organism>
<dbReference type="EMBL" id="FCNP01000051">
    <property type="protein sequence ID" value="CVI64332.1"/>
    <property type="molecule type" value="Genomic_DNA"/>
</dbReference>